<dbReference type="PANTHER" id="PTHR10093">
    <property type="entry name" value="IRON-SULFUR CLUSTER ASSEMBLY ENZYME NIFU HOMOLOG"/>
    <property type="match status" value="1"/>
</dbReference>
<evidence type="ECO:0000259" key="3">
    <source>
        <dbReference type="Pfam" id="PF01592"/>
    </source>
</evidence>
<name>A0A7C4ETH7_9BACT</name>
<keyword evidence="2" id="KW-1133">Transmembrane helix</keyword>
<feature type="domain" description="NIF system FeS cluster assembly NifU N-terminal" evidence="3">
    <location>
        <begin position="77"/>
        <end position="168"/>
    </location>
</feature>
<dbReference type="AlphaFoldDB" id="A0A7C4ETH7"/>
<dbReference type="GO" id="GO:0016226">
    <property type="term" value="P:iron-sulfur cluster assembly"/>
    <property type="evidence" value="ECO:0007669"/>
    <property type="project" value="InterPro"/>
</dbReference>
<dbReference type="SUPFAM" id="SSF82649">
    <property type="entry name" value="SufE/NifU"/>
    <property type="match status" value="1"/>
</dbReference>
<dbReference type="EMBL" id="DTGT01000185">
    <property type="protein sequence ID" value="HGH60831.1"/>
    <property type="molecule type" value="Genomic_DNA"/>
</dbReference>
<proteinExistence type="predicted"/>
<protein>
    <recommendedName>
        <fullName evidence="3">NIF system FeS cluster assembly NifU N-terminal domain-containing protein</fullName>
    </recommendedName>
</protein>
<gene>
    <name evidence="4" type="ORF">ENV54_05980</name>
</gene>
<evidence type="ECO:0000313" key="4">
    <source>
        <dbReference type="EMBL" id="HGH60831.1"/>
    </source>
</evidence>
<dbReference type="Gene3D" id="3.90.1010.10">
    <property type="match status" value="1"/>
</dbReference>
<keyword evidence="2" id="KW-0472">Membrane</keyword>
<feature type="region of interest" description="Disordered" evidence="1">
    <location>
        <begin position="172"/>
        <end position="195"/>
    </location>
</feature>
<keyword evidence="2" id="KW-0812">Transmembrane</keyword>
<accession>A0A7C4ETH7</accession>
<sequence length="195" mass="20986">MSKSSASRGSCWTPPYLSVGKGRTSMMSLFETLPWLSIAGGALVLLAVIGAWVWFEHRVDPGRGAMAEPDGNACLRGKCGDAMEISLKFANNRVVDAKYWTDGCRMSGLCGAAAAKLALHKTPEEIADIDYQTIEREVGGLPEEDLHCATLAAGVLQEALRDYLFKDKSGNTAYNDAASPFAGSEPPREIERQVS</sequence>
<feature type="compositionally biased region" description="Basic and acidic residues" evidence="1">
    <location>
        <begin position="186"/>
        <end position="195"/>
    </location>
</feature>
<evidence type="ECO:0000256" key="2">
    <source>
        <dbReference type="SAM" id="Phobius"/>
    </source>
</evidence>
<dbReference type="Pfam" id="PF01592">
    <property type="entry name" value="NifU_N"/>
    <property type="match status" value="1"/>
</dbReference>
<feature type="transmembrane region" description="Helical" evidence="2">
    <location>
        <begin position="35"/>
        <end position="55"/>
    </location>
</feature>
<dbReference type="InterPro" id="IPR002871">
    <property type="entry name" value="NIF_FeS_clus_asmbl_NifU_N"/>
</dbReference>
<dbReference type="CDD" id="cd06664">
    <property type="entry name" value="IscU_like"/>
    <property type="match status" value="1"/>
</dbReference>
<evidence type="ECO:0000256" key="1">
    <source>
        <dbReference type="SAM" id="MobiDB-lite"/>
    </source>
</evidence>
<comment type="caution">
    <text evidence="4">The sequence shown here is derived from an EMBL/GenBank/DDBJ whole genome shotgun (WGS) entry which is preliminary data.</text>
</comment>
<organism evidence="4">
    <name type="scientific">Desulfomonile tiedjei</name>
    <dbReference type="NCBI Taxonomy" id="2358"/>
    <lineage>
        <taxon>Bacteria</taxon>
        <taxon>Pseudomonadati</taxon>
        <taxon>Thermodesulfobacteriota</taxon>
        <taxon>Desulfomonilia</taxon>
        <taxon>Desulfomonilales</taxon>
        <taxon>Desulfomonilaceae</taxon>
        <taxon>Desulfomonile</taxon>
    </lineage>
</organism>
<dbReference type="GO" id="GO:0005506">
    <property type="term" value="F:iron ion binding"/>
    <property type="evidence" value="ECO:0007669"/>
    <property type="project" value="InterPro"/>
</dbReference>
<reference evidence="4" key="1">
    <citation type="journal article" date="2020" name="mSystems">
        <title>Genome- and Community-Level Interaction Insights into Carbon Utilization and Element Cycling Functions of Hydrothermarchaeota in Hydrothermal Sediment.</title>
        <authorList>
            <person name="Zhou Z."/>
            <person name="Liu Y."/>
            <person name="Xu W."/>
            <person name="Pan J."/>
            <person name="Luo Z.H."/>
            <person name="Li M."/>
        </authorList>
    </citation>
    <scope>NUCLEOTIDE SEQUENCE [LARGE SCALE GENOMIC DNA]</scope>
    <source>
        <strain evidence="4">SpSt-769</strain>
    </source>
</reference>
<dbReference type="GO" id="GO:0051536">
    <property type="term" value="F:iron-sulfur cluster binding"/>
    <property type="evidence" value="ECO:0007669"/>
    <property type="project" value="InterPro"/>
</dbReference>